<gene>
    <name evidence="2" type="ORF">VTJ49DRAFT_3179</name>
</gene>
<feature type="region of interest" description="Disordered" evidence="1">
    <location>
        <begin position="414"/>
        <end position="438"/>
    </location>
</feature>
<dbReference type="Proteomes" id="UP001583172">
    <property type="component" value="Unassembled WGS sequence"/>
</dbReference>
<dbReference type="PANTHER" id="PTHR23225:SF2">
    <property type="entry name" value="AT09679P-RELATED"/>
    <property type="match status" value="1"/>
</dbReference>
<proteinExistence type="predicted"/>
<reference evidence="2 3" key="1">
    <citation type="journal article" date="2024" name="Commun. Biol.">
        <title>Comparative genomic analysis of thermophilic fungi reveals convergent evolutionary adaptations and gene losses.</title>
        <authorList>
            <person name="Steindorff A.S."/>
            <person name="Aguilar-Pontes M.V."/>
            <person name="Robinson A.J."/>
            <person name="Andreopoulos B."/>
            <person name="LaButti K."/>
            <person name="Kuo A."/>
            <person name="Mondo S."/>
            <person name="Riley R."/>
            <person name="Otillar R."/>
            <person name="Haridas S."/>
            <person name="Lipzen A."/>
            <person name="Grimwood J."/>
            <person name="Schmutz J."/>
            <person name="Clum A."/>
            <person name="Reid I.D."/>
            <person name="Moisan M.C."/>
            <person name="Butler G."/>
            <person name="Nguyen T.T.M."/>
            <person name="Dewar K."/>
            <person name="Conant G."/>
            <person name="Drula E."/>
            <person name="Henrissat B."/>
            <person name="Hansel C."/>
            <person name="Singer S."/>
            <person name="Hutchinson M.I."/>
            <person name="de Vries R.P."/>
            <person name="Natvig D.O."/>
            <person name="Powell A.J."/>
            <person name="Tsang A."/>
            <person name="Grigoriev I.V."/>
        </authorList>
    </citation>
    <scope>NUCLEOTIDE SEQUENCE [LARGE SCALE GENOMIC DNA]</scope>
    <source>
        <strain evidence="2 3">CBS 620.91</strain>
    </source>
</reference>
<evidence type="ECO:0000313" key="2">
    <source>
        <dbReference type="EMBL" id="KAL1837971.1"/>
    </source>
</evidence>
<organism evidence="2 3">
    <name type="scientific">Humicola insolens</name>
    <name type="common">Soft-rot fungus</name>
    <dbReference type="NCBI Taxonomy" id="85995"/>
    <lineage>
        <taxon>Eukaryota</taxon>
        <taxon>Fungi</taxon>
        <taxon>Dikarya</taxon>
        <taxon>Ascomycota</taxon>
        <taxon>Pezizomycotina</taxon>
        <taxon>Sordariomycetes</taxon>
        <taxon>Sordariomycetidae</taxon>
        <taxon>Sordariales</taxon>
        <taxon>Chaetomiaceae</taxon>
        <taxon>Mycothermus</taxon>
    </lineage>
</organism>
<evidence type="ECO:0008006" key="4">
    <source>
        <dbReference type="Google" id="ProtNLM"/>
    </source>
</evidence>
<evidence type="ECO:0000313" key="3">
    <source>
        <dbReference type="Proteomes" id="UP001583172"/>
    </source>
</evidence>
<dbReference type="InterPro" id="IPR039970">
    <property type="entry name" value="TF_Grauzone"/>
</dbReference>
<sequence>MADHSYIVGENSLSFDETSFRDQLFNPLVADSAMSIIDPVVQSPSPAAYNIPWLIPQRPAKEPLFDLSVPVHHQGRSSLDTYPVLQSQIRGGSPIEPPSSRPALSPRADTESHYDGIPMTPPDTTLLSPFQRPLPLDAHAHAMQFTNMGPSYVNPVDVNPSQTLDFGETDNDIAGLYSQPEYASYGMLHSHGMDQSQGAVPGFGSEADSPSEAASQYPAPPNDDEDASNKRPHDSDSDGDYQPSKKQRTVGRVHGRRRGTQGAIAACPSGRRTRTRMSTSRTTGRDLFASSNSNRGTLACTTCSEGGFASETALEAHIKKQHRRSFNCVFHFAGCEATFSSKNEWKRHVMTQHLLLYYWVCTEGACANPQPVTTNTPSSPSSSSSRTPGPLQNAPNGSIFNRKDLFTQHLKRMHAPKEAKDTPKQNDADSTENPDTHNSATQAILSQWSARLKHLQETCKHPRCSLPTHMLCPVRGCTTGPFRGQDAWNLRMEHVAKQHMERAEECGRVVFGGDEDQTLIEWASHPDVAIIERAPEGSGRKWVLKTPLMRGPGGNVVVTAPVATGVAGRGTREEVVGAEIVVGVPEEEEEDAEGEED</sequence>
<keyword evidence="3" id="KW-1185">Reference proteome</keyword>
<comment type="caution">
    <text evidence="2">The sequence shown here is derived from an EMBL/GenBank/DDBJ whole genome shotgun (WGS) entry which is preliminary data.</text>
</comment>
<feature type="compositionally biased region" description="Low complexity" evidence="1">
    <location>
        <begin position="371"/>
        <end position="390"/>
    </location>
</feature>
<accession>A0ABR3V959</accession>
<feature type="compositionally biased region" description="Basic and acidic residues" evidence="1">
    <location>
        <begin position="227"/>
        <end position="236"/>
    </location>
</feature>
<feature type="region of interest" description="Disordered" evidence="1">
    <location>
        <begin position="193"/>
        <end position="290"/>
    </location>
</feature>
<evidence type="ECO:0000256" key="1">
    <source>
        <dbReference type="SAM" id="MobiDB-lite"/>
    </source>
</evidence>
<feature type="region of interest" description="Disordered" evidence="1">
    <location>
        <begin position="371"/>
        <end position="400"/>
    </location>
</feature>
<dbReference type="Gene3D" id="3.30.160.60">
    <property type="entry name" value="Classic Zinc Finger"/>
    <property type="match status" value="1"/>
</dbReference>
<feature type="compositionally biased region" description="Basic and acidic residues" evidence="1">
    <location>
        <begin position="415"/>
        <end position="427"/>
    </location>
</feature>
<feature type="compositionally biased region" description="Basic residues" evidence="1">
    <location>
        <begin position="245"/>
        <end position="259"/>
    </location>
</feature>
<dbReference type="PANTHER" id="PTHR23225">
    <property type="entry name" value="ZINC FINGER PROTEIN"/>
    <property type="match status" value="1"/>
</dbReference>
<name>A0ABR3V959_HUMIN</name>
<protein>
    <recommendedName>
        <fullName evidence="4">C2H2-type domain-containing protein</fullName>
    </recommendedName>
</protein>
<feature type="region of interest" description="Disordered" evidence="1">
    <location>
        <begin position="88"/>
        <end position="112"/>
    </location>
</feature>
<dbReference type="EMBL" id="JAZGSY010000248">
    <property type="protein sequence ID" value="KAL1837971.1"/>
    <property type="molecule type" value="Genomic_DNA"/>
</dbReference>